<keyword evidence="5" id="KW-1185">Reference proteome</keyword>
<proteinExistence type="predicted"/>
<dbReference type="PROSITE" id="PS50022">
    <property type="entry name" value="FA58C_3"/>
    <property type="match status" value="1"/>
</dbReference>
<dbReference type="SUPFAM" id="SSF49785">
    <property type="entry name" value="Galactose-binding domain-like"/>
    <property type="match status" value="1"/>
</dbReference>
<organism evidence="4 5">
    <name type="scientific">Clostridium sardiniense</name>
    <name type="common">Clostridium absonum</name>
    <dbReference type="NCBI Taxonomy" id="29369"/>
    <lineage>
        <taxon>Bacteria</taxon>
        <taxon>Bacillati</taxon>
        <taxon>Bacillota</taxon>
        <taxon>Clostridia</taxon>
        <taxon>Eubacteriales</taxon>
        <taxon>Clostridiaceae</taxon>
        <taxon>Clostridium</taxon>
    </lineage>
</organism>
<keyword evidence="1" id="KW-0378">Hydrolase</keyword>
<dbReference type="SUPFAM" id="SSF50939">
    <property type="entry name" value="Sialidases"/>
    <property type="match status" value="1"/>
</dbReference>
<feature type="chain" id="PRO_5046427752" evidence="2">
    <location>
        <begin position="28"/>
        <end position="791"/>
    </location>
</feature>
<evidence type="ECO:0000313" key="5">
    <source>
        <dbReference type="Proteomes" id="UP001299068"/>
    </source>
</evidence>
<dbReference type="InterPro" id="IPR036278">
    <property type="entry name" value="Sialidase_sf"/>
</dbReference>
<dbReference type="RefSeq" id="WP_221862622.1">
    <property type="nucleotide sequence ID" value="NZ_JAIKTU010000031.1"/>
</dbReference>
<feature type="signal peptide" evidence="2">
    <location>
        <begin position="1"/>
        <end position="27"/>
    </location>
</feature>
<name>A0ABS7L3J9_CLOSR</name>
<dbReference type="Pfam" id="PF00754">
    <property type="entry name" value="F5_F8_type_C"/>
    <property type="match status" value="1"/>
</dbReference>
<gene>
    <name evidence="4" type="ORF">K5V21_18840</name>
</gene>
<accession>A0ABS7L3J9</accession>
<dbReference type="Gene3D" id="2.60.120.260">
    <property type="entry name" value="Galactose-binding domain-like"/>
    <property type="match status" value="1"/>
</dbReference>
<reference evidence="4 5" key="1">
    <citation type="journal article" date="2021" name="Cell Host Microbe">
        <title>in vivo commensal control of Clostridioides difficile virulence.</title>
        <authorList>
            <person name="Girinathan B.P."/>
            <person name="Dibenedetto N."/>
            <person name="Worley J.N."/>
            <person name="Peltier J."/>
            <person name="Arrieta-Ortiz M.L."/>
            <person name="Rupa Christinal Immanuel S."/>
            <person name="Lavin R."/>
            <person name="Delaney M.L."/>
            <person name="Cummins C."/>
            <person name="Hoffmann M."/>
            <person name="Luo Y."/>
            <person name="Gonzalez-Escalona N."/>
            <person name="Allard M."/>
            <person name="Onderdonk A.B."/>
            <person name="Gerber G.K."/>
            <person name="Sonenshein A.L."/>
            <person name="Baliga N."/>
            <person name="Dupuy B."/>
            <person name="Bry L."/>
        </authorList>
    </citation>
    <scope>NUCLEOTIDE SEQUENCE [LARGE SCALE GENOMIC DNA]</scope>
    <source>
        <strain evidence="4 5">DSM 599</strain>
    </source>
</reference>
<dbReference type="Proteomes" id="UP001299068">
    <property type="component" value="Unassembled WGS sequence"/>
</dbReference>
<sequence>MKTKKILFTLMVAMVISSATPINKAFASTNTSLNSSNASIDISVNKVNSTDSFSKQLTETNEALNQIIEKTSDSDLDSIINNDIVKSYLPLREFISRVGASELTNFYNKNQDQQNFINWLIGSPKALTLYLQGGEPTSGKNIDALRIWSKIWNNDKTSRDGFNLKLAIATSLEHSKPITFWLDSTQKIDPVKRYELFKSLNYKDEMFPVFKTLDVTHLRKVIDAKITDSDILWVRKYVKEEHPDLLSQDKISSIVWSIKYTDKNPEGKSIFGPDFYGKHPTFKTVLDYGGVCGSISYFGSMTSKSFGVPSSPVGQPGHCAMIYLNSNDKWQITYNISGWPKSSGATLNDWSKGSKGYNTSYNILFEDADKNKESLSKAEEFRWLANISTSKTSSMKLLDEAIKTSPLDYAAWKDKISAMLNDPNTTTDDYRNVNANILKTFSNYPKPMVDLLSKIKDKVINNDRKELNEYIVSYKAALESSTNNDAKAIAKDFLNDMGSNGLSLASFSFDGKNAGKLEGIEADTEYSLDGGRTYKTPTEPSMKLSKSELDSITSENGILLKVKGAKTPVLIPIQKGDKINVSENDDENLIFGIDKNMEFSIDNGATWTKYDGSNLPDLSKNLTLLVRMAATGTKLPSEPTKLVYTENKMIAGFIPHSEMELVSYSSEQDNGGQAAKNAIDGNTKSFWHTKWDRSDKVPYLTIKLNKEYDISKLTYLPRQDTGVNGNVKEYNIYTSLDGVNFTKVASGTWNYNDKKAQSVTFDKTKTKYIKFEVVNGVGGFASGAELNLYTN</sequence>
<feature type="domain" description="F5/8 type C" evidence="3">
    <location>
        <begin position="642"/>
        <end position="791"/>
    </location>
</feature>
<evidence type="ECO:0000259" key="3">
    <source>
        <dbReference type="PROSITE" id="PS50022"/>
    </source>
</evidence>
<dbReference type="EMBL" id="JAIKTU010000031">
    <property type="protein sequence ID" value="MBY0757462.1"/>
    <property type="molecule type" value="Genomic_DNA"/>
</dbReference>
<keyword evidence="2" id="KW-0732">Signal</keyword>
<dbReference type="InterPro" id="IPR000421">
    <property type="entry name" value="FA58C"/>
</dbReference>
<keyword evidence="1" id="KW-0326">Glycosidase</keyword>
<evidence type="ECO:0000256" key="2">
    <source>
        <dbReference type="SAM" id="SignalP"/>
    </source>
</evidence>
<evidence type="ECO:0000313" key="4">
    <source>
        <dbReference type="EMBL" id="MBY0757462.1"/>
    </source>
</evidence>
<comment type="caution">
    <text evidence="4">The sequence shown here is derived from an EMBL/GenBank/DDBJ whole genome shotgun (WGS) entry which is preliminary data.</text>
</comment>
<dbReference type="InterPro" id="IPR008979">
    <property type="entry name" value="Galactose-bd-like_sf"/>
</dbReference>
<evidence type="ECO:0000256" key="1">
    <source>
        <dbReference type="ARBA" id="ARBA00023295"/>
    </source>
</evidence>
<protein>
    <submittedName>
        <fullName evidence="4">Discoidin domain-containing protein</fullName>
    </submittedName>
</protein>